<name>A0A7G5DTG9_9PSED</name>
<proteinExistence type="predicted"/>
<dbReference type="SUPFAM" id="SSF55073">
    <property type="entry name" value="Nucleotide cyclase"/>
    <property type="match status" value="1"/>
</dbReference>
<feature type="transmembrane region" description="Helical" evidence="3">
    <location>
        <begin position="182"/>
        <end position="202"/>
    </location>
</feature>
<dbReference type="InterPro" id="IPR007891">
    <property type="entry name" value="CHASE3"/>
</dbReference>
<organism evidence="5 6">
    <name type="scientific">Pseudomonas berkeleyensis</name>
    <dbReference type="NCBI Taxonomy" id="2726956"/>
    <lineage>
        <taxon>Bacteria</taxon>
        <taxon>Pseudomonadati</taxon>
        <taxon>Pseudomonadota</taxon>
        <taxon>Gammaproteobacteria</taxon>
        <taxon>Pseudomonadales</taxon>
        <taxon>Pseudomonadaceae</taxon>
        <taxon>Pseudomonas</taxon>
    </lineage>
</organism>
<sequence>MFKTIGRVERKLVALVALFYLSLMLLIGAIWGSQVSLSSGQSVQDLYRSLYRLSTLLSTLQDAEIGQRGYLLTGNQQYLVPYEQAIGRLDEQLHEMLENPTLQVYAVDLKVIAQLSELKRDELAQTIILRREQGQVEALRVLAANDGKLYMDEMRQRIGNVERGVALSLREQKADLEWRSGLALWGGGGGALLMVALLTLLFSDLRRDLRERAELLERLSFESQHDSLTHLPNRRAFNEALDQALALARRGERHVALLYLDLDGFKPINDQLGHAAGDATLKAVVARWRDVIREGEVLARLGGDEFAVIAAGDAAAVERLAQRLIDALDGPLLEQHAVMRVGVSVGLARYAEHGEDRRRLIAAADTAMYRAKEAGKHCYAWPEATGRGVGG</sequence>
<dbReference type="EMBL" id="CP059139">
    <property type="protein sequence ID" value="QMV65044.1"/>
    <property type="molecule type" value="Genomic_DNA"/>
</dbReference>
<dbReference type="SMART" id="SM00267">
    <property type="entry name" value="GGDEF"/>
    <property type="match status" value="1"/>
</dbReference>
<feature type="transmembrane region" description="Helical" evidence="3">
    <location>
        <begin position="12"/>
        <end position="32"/>
    </location>
</feature>
<dbReference type="Pfam" id="PF05227">
    <property type="entry name" value="CHASE3"/>
    <property type="match status" value="1"/>
</dbReference>
<dbReference type="InterPro" id="IPR052163">
    <property type="entry name" value="DGC-Regulatory_Protein"/>
</dbReference>
<dbReference type="PROSITE" id="PS50887">
    <property type="entry name" value="GGDEF"/>
    <property type="match status" value="1"/>
</dbReference>
<dbReference type="PANTHER" id="PTHR46663:SF2">
    <property type="entry name" value="GGDEF DOMAIN-CONTAINING PROTEIN"/>
    <property type="match status" value="1"/>
</dbReference>
<keyword evidence="6" id="KW-1185">Reference proteome</keyword>
<comment type="cofactor">
    <cofactor evidence="1">
        <name>Mg(2+)</name>
        <dbReference type="ChEBI" id="CHEBI:18420"/>
    </cofactor>
</comment>
<evidence type="ECO:0000256" key="1">
    <source>
        <dbReference type="ARBA" id="ARBA00001946"/>
    </source>
</evidence>
<dbReference type="FunFam" id="3.30.70.270:FF:000001">
    <property type="entry name" value="Diguanylate cyclase domain protein"/>
    <property type="match status" value="1"/>
</dbReference>
<dbReference type="InterPro" id="IPR000160">
    <property type="entry name" value="GGDEF_dom"/>
</dbReference>
<feature type="domain" description="GGDEF" evidence="4">
    <location>
        <begin position="253"/>
        <end position="384"/>
    </location>
</feature>
<gene>
    <name evidence="5" type="ORF">HS968_08285</name>
</gene>
<dbReference type="PANTHER" id="PTHR46663">
    <property type="entry name" value="DIGUANYLATE CYCLASE DGCT-RELATED"/>
    <property type="match status" value="1"/>
</dbReference>
<reference evidence="5 6" key="1">
    <citation type="journal article" date="2020" name="G3 (Bethesda)">
        <title>CeMbio - The Caenorhabditis elegans Microbiome Resource.</title>
        <authorList>
            <person name="Dirksen P."/>
            <person name="Assie A."/>
            <person name="Zimmermann J."/>
            <person name="Zhang F."/>
            <person name="Tietje A.M."/>
            <person name="Marsh S.A."/>
            <person name="Felix M.A."/>
            <person name="Shapira M."/>
            <person name="Kaleta C."/>
            <person name="Schulenburg H."/>
            <person name="Samuel B."/>
        </authorList>
    </citation>
    <scope>NUCLEOTIDE SEQUENCE [LARGE SCALE GENOMIC DNA]</scope>
    <source>
        <strain evidence="5 6">MSPm1</strain>
    </source>
</reference>
<evidence type="ECO:0000313" key="5">
    <source>
        <dbReference type="EMBL" id="QMV65044.1"/>
    </source>
</evidence>
<dbReference type="GO" id="GO:0003824">
    <property type="term" value="F:catalytic activity"/>
    <property type="evidence" value="ECO:0007669"/>
    <property type="project" value="UniProtKB-ARBA"/>
</dbReference>
<dbReference type="InterPro" id="IPR029787">
    <property type="entry name" value="Nucleotide_cyclase"/>
</dbReference>
<dbReference type="CDD" id="cd01949">
    <property type="entry name" value="GGDEF"/>
    <property type="match status" value="1"/>
</dbReference>
<protein>
    <submittedName>
        <fullName evidence="5">Diguanylate cyclase</fullName>
    </submittedName>
</protein>
<dbReference type="GO" id="GO:0005886">
    <property type="term" value="C:plasma membrane"/>
    <property type="evidence" value="ECO:0007669"/>
    <property type="project" value="UniProtKB-SubCell"/>
</dbReference>
<dbReference type="AlphaFoldDB" id="A0A7G5DTG9"/>
<dbReference type="RefSeq" id="WP_182370930.1">
    <property type="nucleotide sequence ID" value="NZ_CP059139.1"/>
</dbReference>
<dbReference type="Gene3D" id="3.30.70.270">
    <property type="match status" value="1"/>
</dbReference>
<evidence type="ECO:0000256" key="3">
    <source>
        <dbReference type="SAM" id="Phobius"/>
    </source>
</evidence>
<accession>A0A7G5DTG9</accession>
<dbReference type="CDD" id="cd19410">
    <property type="entry name" value="HK9-like_sensor"/>
    <property type="match status" value="1"/>
</dbReference>
<dbReference type="Proteomes" id="UP000515276">
    <property type="component" value="Chromosome"/>
</dbReference>
<evidence type="ECO:0000256" key="2">
    <source>
        <dbReference type="ARBA" id="ARBA00004533"/>
    </source>
</evidence>
<dbReference type="InterPro" id="IPR043128">
    <property type="entry name" value="Rev_trsase/Diguanyl_cyclase"/>
</dbReference>
<evidence type="ECO:0000259" key="4">
    <source>
        <dbReference type="PROSITE" id="PS50887"/>
    </source>
</evidence>
<keyword evidence="3" id="KW-1133">Transmembrane helix</keyword>
<comment type="subcellular location">
    <subcellularLocation>
        <location evidence="2">Cell inner membrane</location>
    </subcellularLocation>
</comment>
<dbReference type="Pfam" id="PF00990">
    <property type="entry name" value="GGDEF"/>
    <property type="match status" value="1"/>
</dbReference>
<evidence type="ECO:0000313" key="6">
    <source>
        <dbReference type="Proteomes" id="UP000515276"/>
    </source>
</evidence>
<keyword evidence="3" id="KW-0812">Transmembrane</keyword>
<dbReference type="NCBIfam" id="TIGR00254">
    <property type="entry name" value="GGDEF"/>
    <property type="match status" value="1"/>
</dbReference>
<keyword evidence="3" id="KW-0472">Membrane</keyword>